<evidence type="ECO:0000256" key="7">
    <source>
        <dbReference type="ARBA" id="ARBA00023004"/>
    </source>
</evidence>
<evidence type="ECO:0000256" key="9">
    <source>
        <dbReference type="ARBA" id="ARBA00050776"/>
    </source>
</evidence>
<accession>A0A139NBK7</accession>
<name>A0A139NBK7_STRGN</name>
<comment type="catalytic activity">
    <reaction evidence="9">
        <text>(sulfur carrier)-H + L-cysteine = (sulfur carrier)-SH + L-alanine</text>
        <dbReference type="Rhea" id="RHEA:43892"/>
        <dbReference type="Rhea" id="RHEA-COMP:14737"/>
        <dbReference type="Rhea" id="RHEA-COMP:14739"/>
        <dbReference type="ChEBI" id="CHEBI:29917"/>
        <dbReference type="ChEBI" id="CHEBI:35235"/>
        <dbReference type="ChEBI" id="CHEBI:57972"/>
        <dbReference type="ChEBI" id="CHEBI:64428"/>
        <dbReference type="EC" id="2.8.1.7"/>
    </reaction>
</comment>
<keyword evidence="6" id="KW-0663">Pyridoxal phosphate</keyword>
<dbReference type="Pfam" id="PF00266">
    <property type="entry name" value="Aminotran_5"/>
    <property type="match status" value="1"/>
</dbReference>
<evidence type="ECO:0000256" key="3">
    <source>
        <dbReference type="ARBA" id="ARBA00012239"/>
    </source>
</evidence>
<evidence type="ECO:0000256" key="2">
    <source>
        <dbReference type="ARBA" id="ARBA00006490"/>
    </source>
</evidence>
<proteinExistence type="inferred from homology"/>
<evidence type="ECO:0000256" key="8">
    <source>
        <dbReference type="ARBA" id="ARBA00023014"/>
    </source>
</evidence>
<keyword evidence="7" id="KW-0408">Iron</keyword>
<evidence type="ECO:0000256" key="4">
    <source>
        <dbReference type="ARBA" id="ARBA00022679"/>
    </source>
</evidence>
<comment type="similarity">
    <text evidence="2">Belongs to the class-V pyridoxal-phosphate-dependent aminotransferase family. NifS/IscS subfamily.</text>
</comment>
<evidence type="ECO:0000256" key="1">
    <source>
        <dbReference type="ARBA" id="ARBA00001933"/>
    </source>
</evidence>
<dbReference type="InterPro" id="IPR020578">
    <property type="entry name" value="Aminotrans_V_PyrdxlP_BS"/>
</dbReference>
<keyword evidence="4 12" id="KW-0808">Transferase</keyword>
<dbReference type="AlphaFoldDB" id="A0A139NBK7"/>
<dbReference type="GO" id="GO:0046872">
    <property type="term" value="F:metal ion binding"/>
    <property type="evidence" value="ECO:0007669"/>
    <property type="project" value="UniProtKB-KW"/>
</dbReference>
<sequence>MIYFDNAATTPLSSITIQKMTDLMGQVYGNPSSTHQHGREASKILRQARETIAKILQTNAKNILFTAGATESNNTILKGYAFKNQDLGKHIITTAIEHHSILEPLHHLAEKYGFEISFIQPVDGKIRVKDIKDALRPDTILVSTMFANNETGYLLPIKEIGEVLKDHPAKFHVDAVQAMGKIPIYPEELGIDFLSASAHKFHGPKGTGFLYAKDFHFDNLLHGGSQEDKKRAGTENIISIAGMATALENNIEHIAENFSHIQELRYELLKGLGTIDYYLNEQESHLPHVLNMGFPGQVNDILLMKLDMAGISVSTGSACTAGAIEPSHVLSAFYGETSPRLKESFRISFSDQNTVQEVQILTKKLKEILGETHGL</sequence>
<dbReference type="PATRIC" id="fig|1302.21.peg.502"/>
<dbReference type="InterPro" id="IPR016454">
    <property type="entry name" value="Cysteine_dSase"/>
</dbReference>
<dbReference type="Gene3D" id="3.90.1150.10">
    <property type="entry name" value="Aspartate Aminotransferase, domain 1"/>
    <property type="match status" value="1"/>
</dbReference>
<keyword evidence="5" id="KW-0479">Metal-binding</keyword>
<dbReference type="PROSITE" id="PS00595">
    <property type="entry name" value="AA_TRANSFER_CLASS_5"/>
    <property type="match status" value="1"/>
</dbReference>
<dbReference type="EC" id="2.8.1.7" evidence="3"/>
<dbReference type="PANTHER" id="PTHR11601:SF34">
    <property type="entry name" value="CYSTEINE DESULFURASE"/>
    <property type="match status" value="1"/>
</dbReference>
<dbReference type="PANTHER" id="PTHR11601">
    <property type="entry name" value="CYSTEINE DESULFURYLASE FAMILY MEMBER"/>
    <property type="match status" value="1"/>
</dbReference>
<keyword evidence="8" id="KW-0411">Iron-sulfur</keyword>
<gene>
    <name evidence="12" type="ORF">SGODD07_00445</name>
</gene>
<dbReference type="InterPro" id="IPR015421">
    <property type="entry name" value="PyrdxlP-dep_Trfase_major"/>
</dbReference>
<evidence type="ECO:0000256" key="10">
    <source>
        <dbReference type="RuleBase" id="RU004504"/>
    </source>
</evidence>
<evidence type="ECO:0000259" key="11">
    <source>
        <dbReference type="Pfam" id="PF00266"/>
    </source>
</evidence>
<comment type="caution">
    <text evidence="12">The sequence shown here is derived from an EMBL/GenBank/DDBJ whole genome shotgun (WGS) entry which is preliminary data.</text>
</comment>
<dbReference type="PIRSF" id="PIRSF005572">
    <property type="entry name" value="NifS"/>
    <property type="match status" value="1"/>
</dbReference>
<evidence type="ECO:0000256" key="5">
    <source>
        <dbReference type="ARBA" id="ARBA00022723"/>
    </source>
</evidence>
<dbReference type="InterPro" id="IPR015422">
    <property type="entry name" value="PyrdxlP-dep_Trfase_small"/>
</dbReference>
<dbReference type="InterPro" id="IPR000192">
    <property type="entry name" value="Aminotrans_V_dom"/>
</dbReference>
<feature type="domain" description="Aminotransferase class V" evidence="11">
    <location>
        <begin position="2"/>
        <end position="361"/>
    </location>
</feature>
<protein>
    <recommendedName>
        <fullName evidence="3">cysteine desulfurase</fullName>
        <ecNumber evidence="3">2.8.1.7</ecNumber>
    </recommendedName>
</protein>
<dbReference type="GO" id="GO:0051536">
    <property type="term" value="F:iron-sulfur cluster binding"/>
    <property type="evidence" value="ECO:0007669"/>
    <property type="project" value="UniProtKB-KW"/>
</dbReference>
<evidence type="ECO:0000256" key="6">
    <source>
        <dbReference type="ARBA" id="ARBA00022898"/>
    </source>
</evidence>
<dbReference type="Gene3D" id="1.10.260.50">
    <property type="match status" value="1"/>
</dbReference>
<comment type="cofactor">
    <cofactor evidence="1 10">
        <name>pyridoxal 5'-phosphate</name>
        <dbReference type="ChEBI" id="CHEBI:597326"/>
    </cofactor>
</comment>
<dbReference type="SUPFAM" id="SSF53383">
    <property type="entry name" value="PLP-dependent transferases"/>
    <property type="match status" value="1"/>
</dbReference>
<dbReference type="EMBL" id="LQRC01000071">
    <property type="protein sequence ID" value="KXT73390.1"/>
    <property type="molecule type" value="Genomic_DNA"/>
</dbReference>
<reference evidence="12 13" key="1">
    <citation type="submission" date="2016-01" db="EMBL/GenBank/DDBJ databases">
        <title>Highly variable Streptococcus oralis are common among viridans streptococci isolated from primates.</title>
        <authorList>
            <person name="Denapaite D."/>
            <person name="Rieger M."/>
            <person name="Koendgen S."/>
            <person name="Brueckner R."/>
            <person name="Ochigava I."/>
            <person name="Kappeler P."/>
            <person name="Maetz-Rensing K."/>
            <person name="Leendertz F."/>
            <person name="Hakenbeck R."/>
        </authorList>
    </citation>
    <scope>NUCLEOTIDE SEQUENCE [LARGE SCALE GENOMIC DNA]</scope>
    <source>
        <strain evidence="12 13">DD07</strain>
    </source>
</reference>
<organism evidence="12 13">
    <name type="scientific">Streptococcus gordonii</name>
    <dbReference type="NCBI Taxonomy" id="1302"/>
    <lineage>
        <taxon>Bacteria</taxon>
        <taxon>Bacillati</taxon>
        <taxon>Bacillota</taxon>
        <taxon>Bacilli</taxon>
        <taxon>Lactobacillales</taxon>
        <taxon>Streptococcaceae</taxon>
        <taxon>Streptococcus</taxon>
    </lineage>
</organism>
<dbReference type="GO" id="GO:0031071">
    <property type="term" value="F:cysteine desulfurase activity"/>
    <property type="evidence" value="ECO:0007669"/>
    <property type="project" value="UniProtKB-EC"/>
</dbReference>
<dbReference type="InterPro" id="IPR015424">
    <property type="entry name" value="PyrdxlP-dep_Trfase"/>
</dbReference>
<dbReference type="Proteomes" id="UP000070096">
    <property type="component" value="Unassembled WGS sequence"/>
</dbReference>
<evidence type="ECO:0000313" key="13">
    <source>
        <dbReference type="Proteomes" id="UP000070096"/>
    </source>
</evidence>
<evidence type="ECO:0000313" key="12">
    <source>
        <dbReference type="EMBL" id="KXT73390.1"/>
    </source>
</evidence>
<dbReference type="Gene3D" id="3.40.640.10">
    <property type="entry name" value="Type I PLP-dependent aspartate aminotransferase-like (Major domain)"/>
    <property type="match status" value="1"/>
</dbReference>